<keyword evidence="1" id="KW-0812">Transmembrane</keyword>
<keyword evidence="1" id="KW-1133">Transmembrane helix</keyword>
<protein>
    <submittedName>
        <fullName evidence="2">Uncharacterized protein</fullName>
    </submittedName>
</protein>
<dbReference type="RefSeq" id="WP_344068965.1">
    <property type="nucleotide sequence ID" value="NZ_BAAAPN010000104.1"/>
</dbReference>
<dbReference type="EMBL" id="BAAAPN010000104">
    <property type="protein sequence ID" value="GAA1775672.1"/>
    <property type="molecule type" value="Genomic_DNA"/>
</dbReference>
<proteinExistence type="predicted"/>
<feature type="transmembrane region" description="Helical" evidence="1">
    <location>
        <begin position="12"/>
        <end position="33"/>
    </location>
</feature>
<feature type="transmembrane region" description="Helical" evidence="1">
    <location>
        <begin position="76"/>
        <end position="95"/>
    </location>
</feature>
<comment type="caution">
    <text evidence="2">The sequence shown here is derived from an EMBL/GenBank/DDBJ whole genome shotgun (WGS) entry which is preliminary data.</text>
</comment>
<reference evidence="2 3" key="1">
    <citation type="journal article" date="2019" name="Int. J. Syst. Evol. Microbiol.">
        <title>The Global Catalogue of Microorganisms (GCM) 10K type strain sequencing project: providing services to taxonomists for standard genome sequencing and annotation.</title>
        <authorList>
            <consortium name="The Broad Institute Genomics Platform"/>
            <consortium name="The Broad Institute Genome Sequencing Center for Infectious Disease"/>
            <person name="Wu L."/>
            <person name="Ma J."/>
        </authorList>
    </citation>
    <scope>NUCLEOTIDE SEQUENCE [LARGE SCALE GENOMIC DNA]</scope>
    <source>
        <strain evidence="2 3">JCM 15591</strain>
    </source>
</reference>
<keyword evidence="3" id="KW-1185">Reference proteome</keyword>
<evidence type="ECO:0000313" key="3">
    <source>
        <dbReference type="Proteomes" id="UP001501475"/>
    </source>
</evidence>
<evidence type="ECO:0000256" key="1">
    <source>
        <dbReference type="SAM" id="Phobius"/>
    </source>
</evidence>
<sequence length="270" mass="27844">MTPLSRSNRSYAIVPLLLSAILVVAFVVVPPLAVPVARGGVDLSSRAQGVITAWVAEGSAERPAALRDFVEGWRDYHVVKAALAAAAGLALWRVAREARRRWVVGGRAYGQAVTLVVASGLAFFAALVVLANLQGALAPLASAVSLLPSADGDASYAATLARLSAQVSAGRPTGAAGAVLTDFAFFHLVLAALAWLLAIGLGIGSFRLLRRRLRARHDVSTPRREKLLLTTLSAPIAAAALFALVVASANISTAGDPAPELTAFLDGLGG</sequence>
<feature type="transmembrane region" description="Helical" evidence="1">
    <location>
        <begin position="107"/>
        <end position="131"/>
    </location>
</feature>
<keyword evidence="1" id="KW-0472">Membrane</keyword>
<feature type="transmembrane region" description="Helical" evidence="1">
    <location>
        <begin position="184"/>
        <end position="206"/>
    </location>
</feature>
<name>A0ABN2L7L6_9MICO</name>
<gene>
    <name evidence="2" type="ORF">GCM10009810_35930</name>
</gene>
<organism evidence="2 3">
    <name type="scientific">Nostocoides vanveenii</name>
    <dbReference type="NCBI Taxonomy" id="330835"/>
    <lineage>
        <taxon>Bacteria</taxon>
        <taxon>Bacillati</taxon>
        <taxon>Actinomycetota</taxon>
        <taxon>Actinomycetes</taxon>
        <taxon>Micrococcales</taxon>
        <taxon>Intrasporangiaceae</taxon>
        <taxon>Nostocoides</taxon>
    </lineage>
</organism>
<dbReference type="Proteomes" id="UP001501475">
    <property type="component" value="Unassembled WGS sequence"/>
</dbReference>
<accession>A0ABN2L7L6</accession>
<feature type="transmembrane region" description="Helical" evidence="1">
    <location>
        <begin position="227"/>
        <end position="251"/>
    </location>
</feature>
<evidence type="ECO:0000313" key="2">
    <source>
        <dbReference type="EMBL" id="GAA1775672.1"/>
    </source>
</evidence>